<accession>A0A0J9TTL8</accession>
<reference evidence="1 2" key="1">
    <citation type="submission" date="2011-09" db="EMBL/GenBank/DDBJ databases">
        <title>The Genome Sequence of Plasmodium vivax North Korean.</title>
        <authorList>
            <consortium name="The Broad Institute Genome Sequencing Platform"/>
            <consortium name="The Broad Institute Genome Sequencing Center for Infectious Disease"/>
            <person name="Neafsey D."/>
            <person name="Carlton J."/>
            <person name="Barnwell J."/>
            <person name="Collins W."/>
            <person name="Escalante A."/>
            <person name="Mullikin J."/>
            <person name="Saul A."/>
            <person name="Guigo R."/>
            <person name="Camara F."/>
            <person name="Young S.K."/>
            <person name="Zeng Q."/>
            <person name="Gargeya S."/>
            <person name="Fitzgerald M."/>
            <person name="Haas B."/>
            <person name="Abouelleil A."/>
            <person name="Alvarado L."/>
            <person name="Arachchi H.M."/>
            <person name="Berlin A."/>
            <person name="Brown A."/>
            <person name="Chapman S.B."/>
            <person name="Chen Z."/>
            <person name="Dunbar C."/>
            <person name="Freedman E."/>
            <person name="Gearin G."/>
            <person name="Gellesch M."/>
            <person name="Goldberg J."/>
            <person name="Griggs A."/>
            <person name="Gujja S."/>
            <person name="Heiman D."/>
            <person name="Howarth C."/>
            <person name="Larson L."/>
            <person name="Lui A."/>
            <person name="MacDonald P.J.P."/>
            <person name="Montmayeur A."/>
            <person name="Murphy C."/>
            <person name="Neiman D."/>
            <person name="Pearson M."/>
            <person name="Priest M."/>
            <person name="Roberts A."/>
            <person name="Saif S."/>
            <person name="Shea T."/>
            <person name="Shenoy N."/>
            <person name="Sisk P."/>
            <person name="Stolte C."/>
            <person name="Sykes S."/>
            <person name="Wortman J."/>
            <person name="Nusbaum C."/>
            <person name="Birren B."/>
        </authorList>
    </citation>
    <scope>NUCLEOTIDE SEQUENCE [LARGE SCALE GENOMIC DNA]</scope>
    <source>
        <strain evidence="1 2">North Korean</strain>
    </source>
</reference>
<protein>
    <recommendedName>
        <fullName evidence="3">Variable surface protein</fullName>
    </recommendedName>
</protein>
<dbReference type="EMBL" id="KQ235419">
    <property type="protein sequence ID" value="KMZ99285.1"/>
    <property type="molecule type" value="Genomic_DNA"/>
</dbReference>
<evidence type="ECO:0000313" key="1">
    <source>
        <dbReference type="EMBL" id="KMZ99285.1"/>
    </source>
</evidence>
<dbReference type="OrthoDB" id="388548at2759"/>
<proteinExistence type="predicted"/>
<evidence type="ECO:0000313" key="2">
    <source>
        <dbReference type="Proteomes" id="UP000053239"/>
    </source>
</evidence>
<evidence type="ECO:0008006" key="3">
    <source>
        <dbReference type="Google" id="ProtNLM"/>
    </source>
</evidence>
<gene>
    <name evidence="1" type="ORF">PVNG_02168</name>
</gene>
<dbReference type="AlphaFoldDB" id="A0A0J9TTL8"/>
<dbReference type="Proteomes" id="UP000053239">
    <property type="component" value="Unassembled WGS sequence"/>
</dbReference>
<sequence>MDMFFFRNYYPFLKRIWENYGYDEDVDESTTDVNIISLCNENTIYKNNLSGDRKNACKKLLRNFMLLRNNEINLADFDDWCKNFNNWIYYEINPYNLTDDTVYNILLEAQKKLTNLPYKQYCSYKSVNENEHLQELIGLRIFNDNTPTFLSILKKESDQDYCYCQKFIEDCVNIYRYMIQHSCSNQGTRSQTKEICKVISQFPIYYTYLTNDSAIVKKIPNIHNGIREEKLLNCPSTDKTLEVPSSLDTGSDTTVPKRDSTVPTALGTVAGASSVLALLYKVNRIIHLNICTTKYIDYYLKLYKKFSL</sequence>
<name>A0A0J9TTL8_PLAVI</name>
<organism evidence="1 2">
    <name type="scientific">Plasmodium vivax North Korean</name>
    <dbReference type="NCBI Taxonomy" id="1035514"/>
    <lineage>
        <taxon>Eukaryota</taxon>
        <taxon>Sar</taxon>
        <taxon>Alveolata</taxon>
        <taxon>Apicomplexa</taxon>
        <taxon>Aconoidasida</taxon>
        <taxon>Haemosporida</taxon>
        <taxon>Plasmodiidae</taxon>
        <taxon>Plasmodium</taxon>
        <taxon>Plasmodium (Plasmodium)</taxon>
    </lineage>
</organism>